<evidence type="ECO:0000313" key="7">
    <source>
        <dbReference type="Proteomes" id="UP000248090"/>
    </source>
</evidence>
<keyword evidence="2" id="KW-0805">Transcription regulation</keyword>
<evidence type="ECO:0000259" key="5">
    <source>
        <dbReference type="PROSITE" id="PS50931"/>
    </source>
</evidence>
<evidence type="ECO:0000256" key="3">
    <source>
        <dbReference type="ARBA" id="ARBA00023125"/>
    </source>
</evidence>
<accession>A0ABX5LSH1</accession>
<dbReference type="PROSITE" id="PS50931">
    <property type="entry name" value="HTH_LYSR"/>
    <property type="match status" value="1"/>
</dbReference>
<dbReference type="Proteomes" id="UP000248090">
    <property type="component" value="Unassembled WGS sequence"/>
</dbReference>
<dbReference type="Gene3D" id="1.10.10.10">
    <property type="entry name" value="Winged helix-like DNA-binding domain superfamily/Winged helix DNA-binding domain"/>
    <property type="match status" value="1"/>
</dbReference>
<dbReference type="InterPro" id="IPR000847">
    <property type="entry name" value="LysR_HTH_N"/>
</dbReference>
<dbReference type="Gene3D" id="3.40.190.10">
    <property type="entry name" value="Periplasmic binding protein-like II"/>
    <property type="match status" value="2"/>
</dbReference>
<dbReference type="InterPro" id="IPR036390">
    <property type="entry name" value="WH_DNA-bd_sf"/>
</dbReference>
<dbReference type="EMBL" id="LAPT01000126">
    <property type="protein sequence ID" value="PXF29114.1"/>
    <property type="molecule type" value="Genomic_DNA"/>
</dbReference>
<evidence type="ECO:0000256" key="2">
    <source>
        <dbReference type="ARBA" id="ARBA00023015"/>
    </source>
</evidence>
<organism evidence="6 7">
    <name type="scientific">Pokkaliibacter plantistimulans</name>
    <dbReference type="NCBI Taxonomy" id="1635171"/>
    <lineage>
        <taxon>Bacteria</taxon>
        <taxon>Pseudomonadati</taxon>
        <taxon>Pseudomonadota</taxon>
        <taxon>Gammaproteobacteria</taxon>
        <taxon>Oceanospirillales</taxon>
        <taxon>Balneatrichaceae</taxon>
        <taxon>Pokkaliibacter</taxon>
    </lineage>
</organism>
<dbReference type="PANTHER" id="PTHR30118:SF6">
    <property type="entry name" value="HTH-TYPE TRANSCRIPTIONAL REGULATOR LEUO"/>
    <property type="match status" value="1"/>
</dbReference>
<proteinExistence type="inferred from homology"/>
<dbReference type="InterPro" id="IPR005119">
    <property type="entry name" value="LysR_subst-bd"/>
</dbReference>
<comment type="caution">
    <text evidence="6">The sequence shown here is derived from an EMBL/GenBank/DDBJ whole genome shotgun (WGS) entry which is preliminary data.</text>
</comment>
<dbReference type="PANTHER" id="PTHR30118">
    <property type="entry name" value="HTH-TYPE TRANSCRIPTIONAL REGULATOR LEUO-RELATED"/>
    <property type="match status" value="1"/>
</dbReference>
<comment type="similarity">
    <text evidence="1">Belongs to the LysR transcriptional regulatory family.</text>
</comment>
<reference evidence="6 7" key="1">
    <citation type="submission" date="2015-03" db="EMBL/GenBank/DDBJ databases">
        <authorList>
            <person name="Krishnan R."/>
            <person name="Midha S."/>
            <person name="Patil P.B."/>
            <person name="Rameshkumar N."/>
        </authorList>
    </citation>
    <scope>NUCLEOTIDE SEQUENCE [LARGE SCALE GENOMIC DNA]</scope>
    <source>
        <strain evidence="6 7">L1E11</strain>
    </source>
</reference>
<dbReference type="InterPro" id="IPR036388">
    <property type="entry name" value="WH-like_DNA-bd_sf"/>
</dbReference>
<name>A0ABX5LSH1_9GAMM</name>
<evidence type="ECO:0000256" key="1">
    <source>
        <dbReference type="ARBA" id="ARBA00009437"/>
    </source>
</evidence>
<sequence length="304" mass="34668">MRMDKFDLNLLIVLDVLLEEKNVTRASERLHIGQSATSAALSRLRDHFEDSLLVPVGRRMELTPLARSLINPVRDALMKVRATVALRPCFDPATVNRSYTIAASDYMVSVLISKVVREIANIAPGMHLNLTRVPDDILGQFEKGDIDILVIPEQYAKRIQHPQIDLMHDEHICMMCAEHAISINELSMDDYMSSGHVAIRIGEEGSIAFEEWFLPRYGRQRRIECTVDHFSAAPFLVMGTDRIVTLHYRLAIEMAKHYPVKLLPAPFEMPSLTEVMVWPCYQDEDPAHKWLRERLLSIACAITH</sequence>
<dbReference type="Pfam" id="PF03466">
    <property type="entry name" value="LysR_substrate"/>
    <property type="match status" value="1"/>
</dbReference>
<keyword evidence="4" id="KW-0804">Transcription</keyword>
<evidence type="ECO:0000256" key="4">
    <source>
        <dbReference type="ARBA" id="ARBA00023163"/>
    </source>
</evidence>
<keyword evidence="3" id="KW-0238">DNA-binding</keyword>
<keyword evidence="7" id="KW-1185">Reference proteome</keyword>
<feature type="domain" description="HTH lysR-type" evidence="5">
    <location>
        <begin position="6"/>
        <end position="63"/>
    </location>
</feature>
<dbReference type="SUPFAM" id="SSF46785">
    <property type="entry name" value="Winged helix' DNA-binding domain"/>
    <property type="match status" value="1"/>
</dbReference>
<gene>
    <name evidence="6" type="ORF">WH50_22620</name>
</gene>
<dbReference type="Pfam" id="PF00126">
    <property type="entry name" value="HTH_1"/>
    <property type="match status" value="1"/>
</dbReference>
<evidence type="ECO:0000313" key="6">
    <source>
        <dbReference type="EMBL" id="PXF29114.1"/>
    </source>
</evidence>
<protein>
    <recommendedName>
        <fullName evidence="5">HTH lysR-type domain-containing protein</fullName>
    </recommendedName>
</protein>
<dbReference type="InterPro" id="IPR050389">
    <property type="entry name" value="LysR-type_TF"/>
</dbReference>
<dbReference type="SUPFAM" id="SSF53850">
    <property type="entry name" value="Periplasmic binding protein-like II"/>
    <property type="match status" value="1"/>
</dbReference>